<evidence type="ECO:0000256" key="5">
    <source>
        <dbReference type="ARBA" id="ARBA00020485"/>
    </source>
</evidence>
<keyword evidence="16" id="KW-0472">Membrane</keyword>
<feature type="compositionally biased region" description="Basic and acidic residues" evidence="26">
    <location>
        <begin position="598"/>
        <end position="607"/>
    </location>
</feature>
<evidence type="ECO:0000256" key="4">
    <source>
        <dbReference type="ARBA" id="ARBA00008157"/>
    </source>
</evidence>
<evidence type="ECO:0000256" key="24">
    <source>
        <dbReference type="ARBA" id="ARBA00031659"/>
    </source>
</evidence>
<evidence type="ECO:0000256" key="20">
    <source>
        <dbReference type="ARBA" id="ARBA00023180"/>
    </source>
</evidence>
<dbReference type="Pfam" id="PF03131">
    <property type="entry name" value="bZIP_Maf"/>
    <property type="match status" value="1"/>
</dbReference>
<dbReference type="FunFam" id="1.10.880.10:FF:000001">
    <property type="entry name" value="Nuclear factor erythroid 2-related factor 2"/>
    <property type="match status" value="1"/>
</dbReference>
<evidence type="ECO:0000256" key="9">
    <source>
        <dbReference type="ARBA" id="ARBA00022824"/>
    </source>
</evidence>
<evidence type="ECO:0000259" key="27">
    <source>
        <dbReference type="PROSITE" id="PS50217"/>
    </source>
</evidence>
<keyword evidence="15" id="KW-0238">DNA-binding</keyword>
<keyword evidence="25" id="KW-0175">Coiled coil</keyword>
<evidence type="ECO:0000256" key="21">
    <source>
        <dbReference type="ARBA" id="ARBA00023221"/>
    </source>
</evidence>
<keyword evidence="17" id="KW-0010">Activator</keyword>
<accession>A0A401T0F9</accession>
<evidence type="ECO:0000256" key="3">
    <source>
        <dbReference type="ARBA" id="ARBA00004648"/>
    </source>
</evidence>
<dbReference type="PROSITE" id="PS50217">
    <property type="entry name" value="BZIP"/>
    <property type="match status" value="1"/>
</dbReference>
<dbReference type="GO" id="GO:0005789">
    <property type="term" value="C:endoplasmic reticulum membrane"/>
    <property type="evidence" value="ECO:0007669"/>
    <property type="project" value="UniProtKB-SubCell"/>
</dbReference>
<feature type="domain" description="BZIP" evidence="27">
    <location>
        <begin position="654"/>
        <end position="717"/>
    </location>
</feature>
<comment type="caution">
    <text evidence="28">The sequence shown here is derived from an EMBL/GenBank/DDBJ whole genome shotgun (WGS) entry which is preliminary data.</text>
</comment>
<keyword evidence="22" id="KW-0539">Nucleus</keyword>
<feature type="region of interest" description="Disordered" evidence="26">
    <location>
        <begin position="473"/>
        <end position="543"/>
    </location>
</feature>
<keyword evidence="18" id="KW-0804">Transcription</keyword>
<evidence type="ECO:0000256" key="17">
    <source>
        <dbReference type="ARBA" id="ARBA00023159"/>
    </source>
</evidence>
<dbReference type="InterPro" id="IPR004827">
    <property type="entry name" value="bZIP"/>
</dbReference>
<keyword evidence="7" id="KW-0153">Cholesterol metabolism</keyword>
<dbReference type="GO" id="GO:0008203">
    <property type="term" value="P:cholesterol metabolic process"/>
    <property type="evidence" value="ECO:0007669"/>
    <property type="project" value="UniProtKB-KW"/>
</dbReference>
<keyword evidence="8" id="KW-0812">Transmembrane</keyword>
<protein>
    <recommendedName>
        <fullName evidence="5">Endoplasmic reticulum membrane sensor NFE2L1</fullName>
    </recommendedName>
    <alternativeName>
        <fullName evidence="24">Nuclear factor erythroid 2-related factor 1</fullName>
    </alternativeName>
    <alternativeName>
        <fullName evidence="23">Nuclear factor, erythroid derived 2, like 1</fullName>
    </alternativeName>
</protein>
<evidence type="ECO:0000256" key="18">
    <source>
        <dbReference type="ARBA" id="ARBA00023163"/>
    </source>
</evidence>
<evidence type="ECO:0000256" key="6">
    <source>
        <dbReference type="ARBA" id="ARBA00022491"/>
    </source>
</evidence>
<name>A0A401T0F9_CHIPU</name>
<evidence type="ECO:0000256" key="2">
    <source>
        <dbReference type="ARBA" id="ARBA00004643"/>
    </source>
</evidence>
<dbReference type="InterPro" id="IPR047167">
    <property type="entry name" value="NFE2-like"/>
</dbReference>
<evidence type="ECO:0000256" key="22">
    <source>
        <dbReference type="ARBA" id="ARBA00023242"/>
    </source>
</evidence>
<reference evidence="28 29" key="1">
    <citation type="journal article" date="2018" name="Nat. Ecol. Evol.">
        <title>Shark genomes provide insights into elasmobranch evolution and the origin of vertebrates.</title>
        <authorList>
            <person name="Hara Y"/>
            <person name="Yamaguchi K"/>
            <person name="Onimaru K"/>
            <person name="Kadota M"/>
            <person name="Koyanagi M"/>
            <person name="Keeley SD"/>
            <person name="Tatsumi K"/>
            <person name="Tanaka K"/>
            <person name="Motone F"/>
            <person name="Kageyama Y"/>
            <person name="Nozu R"/>
            <person name="Adachi N"/>
            <person name="Nishimura O"/>
            <person name="Nakagawa R"/>
            <person name="Tanegashima C"/>
            <person name="Kiyatake I"/>
            <person name="Matsumoto R"/>
            <person name="Murakumo K"/>
            <person name="Nishida K"/>
            <person name="Terakita A"/>
            <person name="Kuratani S"/>
            <person name="Sato K"/>
            <person name="Hyodo S Kuraku.S."/>
        </authorList>
    </citation>
    <scope>NUCLEOTIDE SEQUENCE [LARGE SCALE GENOMIC DNA]</scope>
</reference>
<dbReference type="OrthoDB" id="7458135at2759"/>
<comment type="subcellular location">
    <subcellularLocation>
        <location evidence="3">Endoplasmic reticulum membrane</location>
        <topology evidence="3">Single-pass type II membrane protein</topology>
    </subcellularLocation>
    <subcellularLocation>
        <location evidence="2">Endoplasmic reticulum membrane</location>
        <topology evidence="2">Single-pass type III membrane protein</topology>
    </subcellularLocation>
    <subcellularLocation>
        <location evidence="1">Nucleus</location>
    </subcellularLocation>
</comment>
<evidence type="ECO:0000256" key="13">
    <source>
        <dbReference type="ARBA" id="ARBA00023098"/>
    </source>
</evidence>
<feature type="compositionally biased region" description="Basic and acidic residues" evidence="26">
    <location>
        <begin position="210"/>
        <end position="224"/>
    </location>
</feature>
<evidence type="ECO:0000256" key="19">
    <source>
        <dbReference type="ARBA" id="ARBA00023166"/>
    </source>
</evidence>
<evidence type="ECO:0000256" key="1">
    <source>
        <dbReference type="ARBA" id="ARBA00004123"/>
    </source>
</evidence>
<evidence type="ECO:0000256" key="15">
    <source>
        <dbReference type="ARBA" id="ARBA00023125"/>
    </source>
</evidence>
<evidence type="ECO:0000256" key="26">
    <source>
        <dbReference type="SAM" id="MobiDB-lite"/>
    </source>
</evidence>
<evidence type="ECO:0000256" key="11">
    <source>
        <dbReference type="ARBA" id="ARBA00022989"/>
    </source>
</evidence>
<dbReference type="InterPro" id="IPR008917">
    <property type="entry name" value="TF_DNA-bd_sf"/>
</dbReference>
<keyword evidence="10" id="KW-0735">Signal-anchor</keyword>
<dbReference type="STRING" id="137246.A0A401T0F9"/>
<evidence type="ECO:0000256" key="23">
    <source>
        <dbReference type="ARBA" id="ARBA00030985"/>
    </source>
</evidence>
<evidence type="ECO:0000256" key="16">
    <source>
        <dbReference type="ARBA" id="ARBA00023136"/>
    </source>
</evidence>
<dbReference type="AlphaFoldDB" id="A0A401T0F9"/>
<dbReference type="OMA" id="PEGNQEH"/>
<proteinExistence type="inferred from homology"/>
<dbReference type="GO" id="GO:0000981">
    <property type="term" value="F:DNA-binding transcription factor activity, RNA polymerase II-specific"/>
    <property type="evidence" value="ECO:0007669"/>
    <property type="project" value="TreeGrafter"/>
</dbReference>
<dbReference type="InterPro" id="IPR004826">
    <property type="entry name" value="bZIP_Maf"/>
</dbReference>
<dbReference type="GO" id="GO:0005634">
    <property type="term" value="C:nucleus"/>
    <property type="evidence" value="ECO:0007669"/>
    <property type="project" value="UniProtKB-SubCell"/>
</dbReference>
<dbReference type="GO" id="GO:0008289">
    <property type="term" value="F:lipid binding"/>
    <property type="evidence" value="ECO:0007669"/>
    <property type="project" value="UniProtKB-KW"/>
</dbReference>
<keyword evidence="13" id="KW-0443">Lipid metabolism</keyword>
<sequence length="771" mass="85492">MLPLKKYFTEGLIQFTILLSLMGVRVDIDSYLNAQLPPFREIILGQSSAYTQTQFHNWRNTLDGYDLHPKSVDLDYYFTSRRLLNDVRGLDRLLVPSTELSAWLVHSSSGGGSREADSSVAAPQPSLPLDNPSGVNEVTDPESGSRDNGSSEQVEENLGAVGLPLSSELTKEDIDLIDILWRQDIDLGAGREVFDYNYRQKENEQEDEEQSQKNEEKDRNERSGLLHGTVQVDGETGEHVPNQVADAAEQTAPSFEECLRLLDETFSFGEDSEFPAAVSSVLNEALDNALPSTSDSLTAGSQMTLLPPLLRPETPLDLEQQWQDLLSLMELQDMEVTNSNDSGSSSADVPTNYNQTPVAPINQDVSLHNATLPPCGQDFPPFFNSNLENPSVNGGPSLQQLAATNSTNFDATFGSTNFTGLFFPPRINGTSNETSGCSFPDPLSGLLDEAMLDEISFMDLAMEEGFGPMEASQIEEELDSDSGLSLDSSHSPVSPSSSESSTTSSSSSSSSSSFYQEGAVGYSTDSETADSEQPEREGAVGGYPPEYSKFCRMSYQNPNSFHSLPCLDQVNHNHTYNLPAGPSVSSQQYHPGPGKKAPIKETRSNHVDVHMGRDERRARALKIPFSNDKIINLPVDEFNELLSKYQLTDAQLTLIRDIRRRGKNKLAAQNCRKRKLDTILNLDHDVDHLKKQKARLLKEKVEFVKSLRQMKQKLQELYQQVFGRLRDEEGRPYCPSQYSLQYTNDGSVLVMPRALIAQQGRSDKKKNNKKK</sequence>
<feature type="coiled-coil region" evidence="25">
    <location>
        <begin position="679"/>
        <end position="720"/>
    </location>
</feature>
<dbReference type="GO" id="GO:0000978">
    <property type="term" value="F:RNA polymerase II cis-regulatory region sequence-specific DNA binding"/>
    <property type="evidence" value="ECO:0007669"/>
    <property type="project" value="InterPro"/>
</dbReference>
<dbReference type="CDD" id="cd14720">
    <property type="entry name" value="bZIP_NFE2-like"/>
    <property type="match status" value="1"/>
</dbReference>
<feature type="region of interest" description="Disordered" evidence="26">
    <location>
        <begin position="113"/>
        <end position="154"/>
    </location>
</feature>
<dbReference type="EMBL" id="BEZZ01000787">
    <property type="protein sequence ID" value="GCC36107.1"/>
    <property type="molecule type" value="Genomic_DNA"/>
</dbReference>
<keyword evidence="21" id="KW-0753">Steroid metabolism</keyword>
<evidence type="ECO:0000256" key="8">
    <source>
        <dbReference type="ARBA" id="ARBA00022692"/>
    </source>
</evidence>
<evidence type="ECO:0000256" key="7">
    <source>
        <dbReference type="ARBA" id="ARBA00022548"/>
    </source>
</evidence>
<keyword evidence="12" id="KW-0805">Transcription regulation</keyword>
<organism evidence="28 29">
    <name type="scientific">Chiloscyllium punctatum</name>
    <name type="common">Brownbanded bambooshark</name>
    <name type="synonym">Hemiscyllium punctatum</name>
    <dbReference type="NCBI Taxonomy" id="137246"/>
    <lineage>
        <taxon>Eukaryota</taxon>
        <taxon>Metazoa</taxon>
        <taxon>Chordata</taxon>
        <taxon>Craniata</taxon>
        <taxon>Vertebrata</taxon>
        <taxon>Chondrichthyes</taxon>
        <taxon>Elasmobranchii</taxon>
        <taxon>Galeomorphii</taxon>
        <taxon>Galeoidea</taxon>
        <taxon>Orectolobiformes</taxon>
        <taxon>Hemiscylliidae</taxon>
        <taxon>Chiloscyllium</taxon>
    </lineage>
</organism>
<evidence type="ECO:0000313" key="29">
    <source>
        <dbReference type="Proteomes" id="UP000287033"/>
    </source>
</evidence>
<dbReference type="SUPFAM" id="SSF47454">
    <property type="entry name" value="A DNA-binding domain in eukaryotic transcription factors"/>
    <property type="match status" value="1"/>
</dbReference>
<keyword evidence="9" id="KW-0256">Endoplasmic reticulum</keyword>
<feature type="compositionally biased region" description="Low complexity" evidence="26">
    <location>
        <begin position="481"/>
        <end position="513"/>
    </location>
</feature>
<keyword evidence="6" id="KW-0678">Repressor</keyword>
<evidence type="ECO:0000256" key="12">
    <source>
        <dbReference type="ARBA" id="ARBA00023015"/>
    </source>
</evidence>
<dbReference type="SMART" id="SM00338">
    <property type="entry name" value="BRLZ"/>
    <property type="match status" value="1"/>
</dbReference>
<keyword evidence="14" id="KW-0446">Lipid-binding</keyword>
<dbReference type="PANTHER" id="PTHR24411">
    <property type="entry name" value="NUCLEAR FACTOR ERYTHROID 2-RELATED FACTOR"/>
    <property type="match status" value="1"/>
</dbReference>
<keyword evidence="20" id="KW-0325">Glycoprotein</keyword>
<gene>
    <name evidence="28" type="ORF">chiPu_0014599</name>
</gene>
<feature type="region of interest" description="Disordered" evidence="26">
    <location>
        <begin position="199"/>
        <end position="225"/>
    </location>
</feature>
<evidence type="ECO:0000256" key="10">
    <source>
        <dbReference type="ARBA" id="ARBA00022968"/>
    </source>
</evidence>
<dbReference type="Gene3D" id="1.10.880.10">
    <property type="entry name" value="Transcription factor, Skn-1-like, DNA-binding domain"/>
    <property type="match status" value="1"/>
</dbReference>
<keyword evidence="19" id="KW-1207">Sterol metabolism</keyword>
<keyword evidence="11" id="KW-1133">Transmembrane helix</keyword>
<keyword evidence="29" id="KW-1185">Reference proteome</keyword>
<dbReference type="Proteomes" id="UP000287033">
    <property type="component" value="Unassembled WGS sequence"/>
</dbReference>
<evidence type="ECO:0000256" key="25">
    <source>
        <dbReference type="SAM" id="Coils"/>
    </source>
</evidence>
<evidence type="ECO:0000256" key="14">
    <source>
        <dbReference type="ARBA" id="ARBA00023121"/>
    </source>
</evidence>
<evidence type="ECO:0000313" key="28">
    <source>
        <dbReference type="EMBL" id="GCC36107.1"/>
    </source>
</evidence>
<feature type="region of interest" description="Disordered" evidence="26">
    <location>
        <begin position="583"/>
        <end position="607"/>
    </location>
</feature>
<dbReference type="PANTHER" id="PTHR24411:SF31">
    <property type="entry name" value="ENDOPLASMIC RETICULUM MEMBRANE SENSOR NFE2L1"/>
    <property type="match status" value="1"/>
</dbReference>
<dbReference type="PROSITE" id="PS00036">
    <property type="entry name" value="BZIP_BASIC"/>
    <property type="match status" value="1"/>
</dbReference>
<comment type="similarity">
    <text evidence="4">Belongs to the bZIP family. CNC subfamily.</text>
</comment>